<dbReference type="PROSITE" id="PS00337">
    <property type="entry name" value="BETA_LACTAMASE_D"/>
    <property type="match status" value="1"/>
</dbReference>
<dbReference type="GO" id="GO:0008658">
    <property type="term" value="F:penicillin binding"/>
    <property type="evidence" value="ECO:0007669"/>
    <property type="project" value="InterPro"/>
</dbReference>
<gene>
    <name evidence="10" type="ORF">EI77_00030</name>
</gene>
<evidence type="ECO:0000313" key="10">
    <source>
        <dbReference type="EMBL" id="TDU80733.1"/>
    </source>
</evidence>
<evidence type="ECO:0000313" key="11">
    <source>
        <dbReference type="Proteomes" id="UP000295662"/>
    </source>
</evidence>
<evidence type="ECO:0000256" key="4">
    <source>
        <dbReference type="ARBA" id="ARBA00022801"/>
    </source>
</evidence>
<dbReference type="InterPro" id="IPR001460">
    <property type="entry name" value="PCN-bd_Tpept"/>
</dbReference>
<evidence type="ECO:0000256" key="6">
    <source>
        <dbReference type="PIRSR" id="PIRSR602137-50"/>
    </source>
</evidence>
<comment type="caution">
    <text evidence="10">The sequence shown here is derived from an EMBL/GenBank/DDBJ whole genome shotgun (WGS) entry which is preliminary data.</text>
</comment>
<evidence type="ECO:0000256" key="8">
    <source>
        <dbReference type="SAM" id="SignalP"/>
    </source>
</evidence>
<keyword evidence="5 7" id="KW-0046">Antibiotic resistance</keyword>
<feature type="signal peptide" evidence="8">
    <location>
        <begin position="1"/>
        <end position="19"/>
    </location>
</feature>
<comment type="similarity">
    <text evidence="1 7">Belongs to the class-D beta-lactamase family.</text>
</comment>
<reference evidence="10 11" key="1">
    <citation type="submission" date="2019-03" db="EMBL/GenBank/DDBJ databases">
        <title>Genomic Encyclopedia of Archaeal and Bacterial Type Strains, Phase II (KMG-II): from individual species to whole genera.</title>
        <authorList>
            <person name="Goeker M."/>
        </authorList>
    </citation>
    <scope>NUCLEOTIDE SEQUENCE [LARGE SCALE GENOMIC DNA]</scope>
    <source>
        <strain evidence="10 11">ATCC 25309</strain>
    </source>
</reference>
<evidence type="ECO:0000259" key="9">
    <source>
        <dbReference type="Pfam" id="PF00905"/>
    </source>
</evidence>
<dbReference type="GO" id="GO:0046677">
    <property type="term" value="P:response to antibiotic"/>
    <property type="evidence" value="ECO:0007669"/>
    <property type="project" value="UniProtKB-UniRule"/>
</dbReference>
<feature type="chain" id="PRO_5020295716" description="Beta-lactamase" evidence="8">
    <location>
        <begin position="20"/>
        <end position="262"/>
    </location>
</feature>
<dbReference type="SUPFAM" id="SSF56601">
    <property type="entry name" value="beta-lactamase/transpeptidase-like"/>
    <property type="match status" value="1"/>
</dbReference>
<name>A0A4V3FI19_9BACT</name>
<sequence>MRSLLLAVSLFGLVAQLLAQKQVEEPGLEVCFKKRGLEGCFVVLDPRTETLHVYNPKRAEERFLPASTFKIPMALIGLDTGAVRDVDEVIPYGGTKEWMKEWERDMNLKEAMKLSNVAIFHQVAKRIGLERLKTHLTAFKYGNEQTGEDIGRRFWLEGPMEISALGQVDFLRRLTAGELPLKKETLEAVKVLTFYETKADAVIYGKTGWSGTKGDQIGWWVGWVDKGGRSYPFALNARIPSMEDAKKRIPTALECLEVLGIW</sequence>
<keyword evidence="4 7" id="KW-0378">Hydrolase</keyword>
<keyword evidence="3 8" id="KW-0732">Signal</keyword>
<evidence type="ECO:0000256" key="5">
    <source>
        <dbReference type="ARBA" id="ARBA00023251"/>
    </source>
</evidence>
<dbReference type="EC" id="3.5.2.6" evidence="2 7"/>
<feature type="active site" description="Acyl-ester intermediate" evidence="6">
    <location>
        <position position="67"/>
    </location>
</feature>
<dbReference type="AlphaFoldDB" id="A0A4V3FI19"/>
<dbReference type="NCBIfam" id="NF012161">
    <property type="entry name" value="bla_class_D_main"/>
    <property type="match status" value="1"/>
</dbReference>
<dbReference type="GO" id="GO:0008800">
    <property type="term" value="F:beta-lactamase activity"/>
    <property type="evidence" value="ECO:0007669"/>
    <property type="project" value="UniProtKB-UniRule"/>
</dbReference>
<evidence type="ECO:0000256" key="1">
    <source>
        <dbReference type="ARBA" id="ARBA00007898"/>
    </source>
</evidence>
<evidence type="ECO:0000256" key="7">
    <source>
        <dbReference type="RuleBase" id="RU361140"/>
    </source>
</evidence>
<dbReference type="Gene3D" id="3.40.710.10">
    <property type="entry name" value="DD-peptidase/beta-lactamase superfamily"/>
    <property type="match status" value="1"/>
</dbReference>
<accession>A0A4V3FI19</accession>
<dbReference type="InterPro" id="IPR002137">
    <property type="entry name" value="Beta-lactam_class-D_AS"/>
</dbReference>
<keyword evidence="11" id="KW-1185">Reference proteome</keyword>
<dbReference type="GO" id="GO:0017001">
    <property type="term" value="P:antibiotic catabolic process"/>
    <property type="evidence" value="ECO:0007669"/>
    <property type="project" value="InterPro"/>
</dbReference>
<proteinExistence type="inferred from homology"/>
<evidence type="ECO:0000256" key="2">
    <source>
        <dbReference type="ARBA" id="ARBA00012865"/>
    </source>
</evidence>
<organism evidence="10 11">
    <name type="scientific">Prosthecobacter fusiformis</name>
    <dbReference type="NCBI Taxonomy" id="48464"/>
    <lineage>
        <taxon>Bacteria</taxon>
        <taxon>Pseudomonadati</taxon>
        <taxon>Verrucomicrobiota</taxon>
        <taxon>Verrucomicrobiia</taxon>
        <taxon>Verrucomicrobiales</taxon>
        <taxon>Verrucomicrobiaceae</taxon>
        <taxon>Prosthecobacter</taxon>
    </lineage>
</organism>
<dbReference type="EMBL" id="SOCA01000001">
    <property type="protein sequence ID" value="TDU80733.1"/>
    <property type="molecule type" value="Genomic_DNA"/>
</dbReference>
<protein>
    <recommendedName>
        <fullName evidence="2 7">Beta-lactamase</fullName>
        <ecNumber evidence="2 7">3.5.2.6</ecNumber>
    </recommendedName>
</protein>
<feature type="domain" description="Penicillin-binding protein transpeptidase" evidence="9">
    <location>
        <begin position="39"/>
        <end position="250"/>
    </location>
</feature>
<dbReference type="InterPro" id="IPR012338">
    <property type="entry name" value="Beta-lactam/transpept-like"/>
</dbReference>
<feature type="modified residue" description="N6-carboxylysine" evidence="6">
    <location>
        <position position="70"/>
    </location>
</feature>
<evidence type="ECO:0000256" key="3">
    <source>
        <dbReference type="ARBA" id="ARBA00022729"/>
    </source>
</evidence>
<dbReference type="Pfam" id="PF00905">
    <property type="entry name" value="Transpeptidase"/>
    <property type="match status" value="1"/>
</dbReference>
<dbReference type="Proteomes" id="UP000295662">
    <property type="component" value="Unassembled WGS sequence"/>
</dbReference>
<comment type="catalytic activity">
    <reaction evidence="7">
        <text>a beta-lactam + H2O = a substituted beta-amino acid</text>
        <dbReference type="Rhea" id="RHEA:20401"/>
        <dbReference type="ChEBI" id="CHEBI:15377"/>
        <dbReference type="ChEBI" id="CHEBI:35627"/>
        <dbReference type="ChEBI" id="CHEBI:140347"/>
        <dbReference type="EC" id="3.5.2.6"/>
    </reaction>
</comment>